<dbReference type="Proteomes" id="UP000662888">
    <property type="component" value="Chromosome"/>
</dbReference>
<proteinExistence type="predicted"/>
<dbReference type="SUPFAM" id="SSF46785">
    <property type="entry name" value="Winged helix' DNA-binding domain"/>
    <property type="match status" value="1"/>
</dbReference>
<dbReference type="SMART" id="SM00347">
    <property type="entry name" value="HTH_MARR"/>
    <property type="match status" value="1"/>
</dbReference>
<reference evidence="5 6" key="1">
    <citation type="submission" date="2020-11" db="EMBL/GenBank/DDBJ databases">
        <authorList>
            <person name="Sun Q."/>
        </authorList>
    </citation>
    <scope>NUCLEOTIDE SEQUENCE [LARGE SCALE GENOMIC DNA]</scope>
    <source>
        <strain evidence="5 6">P8398</strain>
    </source>
</reference>
<keyword evidence="3" id="KW-0804">Transcription</keyword>
<dbReference type="Gene3D" id="1.10.10.10">
    <property type="entry name" value="Winged helix-like DNA-binding domain superfamily/Winged helix DNA-binding domain"/>
    <property type="match status" value="1"/>
</dbReference>
<sequence length="162" mass="17388">MPHSDAAQFAVHLRRAVSQLARRLRPNLRHAGLSATKLSVVGQLYRAGPMTPTALAANEGIKIQSLTRLLAELEADGWLVRTTDASDGRKSLMTLTREGTRRLIDAVQDGDASLARIIATTLSQEERALLRQACSLLERIGDAVGELAPAQTDPASGPEQGE</sequence>
<dbReference type="PRINTS" id="PR00598">
    <property type="entry name" value="HTHMARR"/>
</dbReference>
<dbReference type="InterPro" id="IPR036388">
    <property type="entry name" value="WH-like_DNA-bd_sf"/>
</dbReference>
<protein>
    <submittedName>
        <fullName evidence="5">MarR family transcriptional regulator</fullName>
    </submittedName>
</protein>
<dbReference type="EMBL" id="CP065053">
    <property type="protein sequence ID" value="QPI53092.1"/>
    <property type="molecule type" value="Genomic_DNA"/>
</dbReference>
<dbReference type="PANTHER" id="PTHR39515">
    <property type="entry name" value="CONSERVED PROTEIN"/>
    <property type="match status" value="1"/>
</dbReference>
<keyword evidence="1" id="KW-0805">Transcription regulation</keyword>
<accession>A0AA48WK29</accession>
<keyword evidence="2" id="KW-0238">DNA-binding</keyword>
<dbReference type="PROSITE" id="PS01117">
    <property type="entry name" value="HTH_MARR_1"/>
    <property type="match status" value="1"/>
</dbReference>
<dbReference type="InterPro" id="IPR052526">
    <property type="entry name" value="HTH-type_Bedaq_tolerance"/>
</dbReference>
<evidence type="ECO:0000313" key="6">
    <source>
        <dbReference type="Proteomes" id="UP000662888"/>
    </source>
</evidence>
<evidence type="ECO:0000313" key="5">
    <source>
        <dbReference type="EMBL" id="QPI53092.1"/>
    </source>
</evidence>
<evidence type="ECO:0000259" key="4">
    <source>
        <dbReference type="PROSITE" id="PS50995"/>
    </source>
</evidence>
<evidence type="ECO:0000256" key="2">
    <source>
        <dbReference type="ARBA" id="ARBA00023125"/>
    </source>
</evidence>
<evidence type="ECO:0000256" key="1">
    <source>
        <dbReference type="ARBA" id="ARBA00023015"/>
    </source>
</evidence>
<dbReference type="PANTHER" id="PTHR39515:SF2">
    <property type="entry name" value="HTH-TYPE TRANSCRIPTIONAL REGULATOR RV0880"/>
    <property type="match status" value="1"/>
</dbReference>
<keyword evidence="6" id="KW-1185">Reference proteome</keyword>
<gene>
    <name evidence="5" type="ORF">IV454_04115</name>
</gene>
<dbReference type="InterPro" id="IPR036390">
    <property type="entry name" value="WH_DNA-bd_sf"/>
</dbReference>
<feature type="domain" description="HTH marR-type" evidence="4">
    <location>
        <begin position="6"/>
        <end position="139"/>
    </location>
</feature>
<dbReference type="Pfam" id="PF01047">
    <property type="entry name" value="MarR"/>
    <property type="match status" value="1"/>
</dbReference>
<dbReference type="PROSITE" id="PS50995">
    <property type="entry name" value="HTH_MARR_2"/>
    <property type="match status" value="1"/>
</dbReference>
<evidence type="ECO:0000256" key="3">
    <source>
        <dbReference type="ARBA" id="ARBA00023163"/>
    </source>
</evidence>
<dbReference type="InterPro" id="IPR023187">
    <property type="entry name" value="Tscrpt_reg_MarR-type_CS"/>
</dbReference>
<name>A0AA48WK29_9BURK</name>
<dbReference type="InterPro" id="IPR000835">
    <property type="entry name" value="HTH_MarR-typ"/>
</dbReference>
<organism evidence="5 6">
    <name type="scientific">Massilia antarctica</name>
    <dbReference type="NCBI Taxonomy" id="2765360"/>
    <lineage>
        <taxon>Bacteria</taxon>
        <taxon>Pseudomonadati</taxon>
        <taxon>Pseudomonadota</taxon>
        <taxon>Betaproteobacteria</taxon>
        <taxon>Burkholderiales</taxon>
        <taxon>Oxalobacteraceae</taxon>
        <taxon>Telluria group</taxon>
        <taxon>Massilia</taxon>
    </lineage>
</organism>